<organism evidence="4 5">
    <name type="scientific">Corynespora cassiicola Philippines</name>
    <dbReference type="NCBI Taxonomy" id="1448308"/>
    <lineage>
        <taxon>Eukaryota</taxon>
        <taxon>Fungi</taxon>
        <taxon>Dikarya</taxon>
        <taxon>Ascomycota</taxon>
        <taxon>Pezizomycotina</taxon>
        <taxon>Dothideomycetes</taxon>
        <taxon>Pleosporomycetidae</taxon>
        <taxon>Pleosporales</taxon>
        <taxon>Corynesporascaceae</taxon>
        <taxon>Corynespora</taxon>
    </lineage>
</organism>
<dbReference type="PANTHER" id="PTHR43283:SF17">
    <property type="entry name" value="(LOVD), PUTATIVE (AFU_ORTHOLOGUE AFUA_5G00920)-RELATED"/>
    <property type="match status" value="1"/>
</dbReference>
<dbReference type="EMBL" id="KZ678133">
    <property type="protein sequence ID" value="PSN69486.1"/>
    <property type="molecule type" value="Genomic_DNA"/>
</dbReference>
<dbReference type="Proteomes" id="UP000240883">
    <property type="component" value="Unassembled WGS sequence"/>
</dbReference>
<evidence type="ECO:0000313" key="4">
    <source>
        <dbReference type="EMBL" id="PSN69486.1"/>
    </source>
</evidence>
<name>A0A2T2NW34_CORCC</name>
<keyword evidence="2" id="KW-0378">Hydrolase</keyword>
<dbReference type="Pfam" id="PF00144">
    <property type="entry name" value="Beta-lactamase"/>
    <property type="match status" value="1"/>
</dbReference>
<accession>A0A2T2NW34</accession>
<feature type="domain" description="Beta-lactamase-related" evidence="3">
    <location>
        <begin position="5"/>
        <end position="380"/>
    </location>
</feature>
<comment type="similarity">
    <text evidence="1">Belongs to the class-A beta-lactamase family.</text>
</comment>
<dbReference type="Gene3D" id="3.40.710.10">
    <property type="entry name" value="DD-peptidase/beta-lactamase superfamily"/>
    <property type="match status" value="1"/>
</dbReference>
<dbReference type="InterPro" id="IPR001466">
    <property type="entry name" value="Beta-lactam-related"/>
</dbReference>
<evidence type="ECO:0000256" key="2">
    <source>
        <dbReference type="ARBA" id="ARBA00022801"/>
    </source>
</evidence>
<protein>
    <submittedName>
        <fullName evidence="4">Beta-lactamase/transpeptidase-like protein</fullName>
    </submittedName>
</protein>
<gene>
    <name evidence="4" type="ORF">BS50DRAFT_599695</name>
</gene>
<keyword evidence="5" id="KW-1185">Reference proteome</keyword>
<dbReference type="SUPFAM" id="SSF56601">
    <property type="entry name" value="beta-lactamase/transpeptidase-like"/>
    <property type="match status" value="1"/>
</dbReference>
<dbReference type="AlphaFoldDB" id="A0A2T2NW34"/>
<dbReference type="OrthoDB" id="428260at2759"/>
<dbReference type="STRING" id="1448308.A0A2T2NW34"/>
<evidence type="ECO:0000259" key="3">
    <source>
        <dbReference type="Pfam" id="PF00144"/>
    </source>
</evidence>
<evidence type="ECO:0000256" key="1">
    <source>
        <dbReference type="ARBA" id="ARBA00009009"/>
    </source>
</evidence>
<proteinExistence type="inferred from homology"/>
<sequence length="398" mass="43904">MDKLDQILQKYVALGDDTKHRILGVAFIVTDKNTNRKDVLYKGEAGRVGRAVDSADFTISSHGWIASMSKIVTTVAVMQIVEKGLIGLDEDTRHLIPELHGVKILRGDGNNGDAVLQENTDPITIRQLLSHTSGMSYDAIDPDIQKWSQSTGRTASTLDQTREGWNTPLRFQPGESWLYGSGIDWAGQILEVLTGQTLGDYMSKNIFTPLNMTDTTFRRQKMGQSLKDRVIECCYRNADGALTSGPFPVSENPPLDSGGSGLFSTAQDYIKFLRALLAAGEGQSELLCKNTVDEMFRPQLNERQSEVLKALLRGALPFSGDIEVNHGLSGAINIVDADGKRRKGSMTWGGMSNPHWWVDRESGIAAVLLVNLLPTGDQTVMRLYDELEKTVYANLLKR</sequence>
<dbReference type="InterPro" id="IPR050789">
    <property type="entry name" value="Diverse_Enzym_Activities"/>
</dbReference>
<evidence type="ECO:0000313" key="5">
    <source>
        <dbReference type="Proteomes" id="UP000240883"/>
    </source>
</evidence>
<dbReference type="GO" id="GO:0016787">
    <property type="term" value="F:hydrolase activity"/>
    <property type="evidence" value="ECO:0007669"/>
    <property type="project" value="UniProtKB-KW"/>
</dbReference>
<reference evidence="4 5" key="1">
    <citation type="journal article" date="2018" name="Front. Microbiol.">
        <title>Genome-Wide Analysis of Corynespora cassiicola Leaf Fall Disease Putative Effectors.</title>
        <authorList>
            <person name="Lopez D."/>
            <person name="Ribeiro S."/>
            <person name="Label P."/>
            <person name="Fumanal B."/>
            <person name="Venisse J.S."/>
            <person name="Kohler A."/>
            <person name="de Oliveira R.R."/>
            <person name="Labutti K."/>
            <person name="Lipzen A."/>
            <person name="Lail K."/>
            <person name="Bauer D."/>
            <person name="Ohm R.A."/>
            <person name="Barry K.W."/>
            <person name="Spatafora J."/>
            <person name="Grigoriev I.V."/>
            <person name="Martin F.M."/>
            <person name="Pujade-Renaud V."/>
        </authorList>
    </citation>
    <scope>NUCLEOTIDE SEQUENCE [LARGE SCALE GENOMIC DNA]</scope>
    <source>
        <strain evidence="4 5">Philippines</strain>
    </source>
</reference>
<dbReference type="PANTHER" id="PTHR43283">
    <property type="entry name" value="BETA-LACTAMASE-RELATED"/>
    <property type="match status" value="1"/>
</dbReference>
<dbReference type="InterPro" id="IPR012338">
    <property type="entry name" value="Beta-lactam/transpept-like"/>
</dbReference>